<accession>A0A7S3HMF1</accession>
<dbReference type="Gene3D" id="1.20.5.340">
    <property type="match status" value="1"/>
</dbReference>
<evidence type="ECO:0000313" key="2">
    <source>
        <dbReference type="EMBL" id="CAE0299333.1"/>
    </source>
</evidence>
<dbReference type="EMBL" id="HBIC01054829">
    <property type="protein sequence ID" value="CAE0299333.1"/>
    <property type="molecule type" value="Transcribed_RNA"/>
</dbReference>
<keyword evidence="1" id="KW-0175">Coiled coil</keyword>
<feature type="coiled-coil region" evidence="1">
    <location>
        <begin position="36"/>
        <end position="98"/>
    </location>
</feature>
<gene>
    <name evidence="2" type="ORF">SELO1098_LOCUS28187</name>
</gene>
<organism evidence="2">
    <name type="scientific">Spumella elongata</name>
    <dbReference type="NCBI Taxonomy" id="89044"/>
    <lineage>
        <taxon>Eukaryota</taxon>
        <taxon>Sar</taxon>
        <taxon>Stramenopiles</taxon>
        <taxon>Ochrophyta</taxon>
        <taxon>Chrysophyceae</taxon>
        <taxon>Chromulinales</taxon>
        <taxon>Chromulinaceae</taxon>
        <taxon>Spumella</taxon>
    </lineage>
</organism>
<proteinExistence type="predicted"/>
<sequence>MEAPISMQLGGNKLIMKTNGTWGLESSDLGSATFEIERLVEEKETLTNSLSQCLDQIDELQKEVVEVNNMKAVVLEMLMVERQKRLQAESELEGYKEELRESFRVIVELRKLVPKEE</sequence>
<evidence type="ECO:0000256" key="1">
    <source>
        <dbReference type="SAM" id="Coils"/>
    </source>
</evidence>
<dbReference type="AlphaFoldDB" id="A0A7S3HMF1"/>
<reference evidence="2" key="1">
    <citation type="submission" date="2021-01" db="EMBL/GenBank/DDBJ databases">
        <authorList>
            <person name="Corre E."/>
            <person name="Pelletier E."/>
            <person name="Niang G."/>
            <person name="Scheremetjew M."/>
            <person name="Finn R."/>
            <person name="Kale V."/>
            <person name="Holt S."/>
            <person name="Cochrane G."/>
            <person name="Meng A."/>
            <person name="Brown T."/>
            <person name="Cohen L."/>
        </authorList>
    </citation>
    <scope>NUCLEOTIDE SEQUENCE</scope>
    <source>
        <strain evidence="2">CCAP 955/1</strain>
    </source>
</reference>
<name>A0A7S3HMF1_9STRA</name>
<protein>
    <submittedName>
        <fullName evidence="2">Uncharacterized protein</fullName>
    </submittedName>
</protein>